<proteinExistence type="predicted"/>
<reference evidence="2 3" key="1">
    <citation type="submission" date="2019-03" db="EMBL/GenBank/DDBJ databases">
        <title>Genomic Encyclopedia of Type Strains, Phase IV (KMG-IV): sequencing the most valuable type-strain genomes for metagenomic binning, comparative biology and taxonomic classification.</title>
        <authorList>
            <person name="Goeker M."/>
        </authorList>
    </citation>
    <scope>NUCLEOTIDE SEQUENCE [LARGE SCALE GENOMIC DNA]</scope>
    <source>
        <strain evidence="2 3">DSM 25894</strain>
    </source>
</reference>
<feature type="domain" description="GP-PDE" evidence="1">
    <location>
        <begin position="3"/>
        <end position="239"/>
    </location>
</feature>
<dbReference type="PANTHER" id="PTHR46211">
    <property type="entry name" value="GLYCEROPHOSPHORYL DIESTER PHOSPHODIESTERASE"/>
    <property type="match status" value="1"/>
</dbReference>
<accession>A0A4R3MTB3</accession>
<dbReference type="SUPFAM" id="SSF51695">
    <property type="entry name" value="PLC-like phosphodiesterases"/>
    <property type="match status" value="1"/>
</dbReference>
<dbReference type="AlphaFoldDB" id="A0A4R3MTB3"/>
<dbReference type="Proteomes" id="UP000294650">
    <property type="component" value="Unassembled WGS sequence"/>
</dbReference>
<dbReference type="EMBL" id="SMAN01000017">
    <property type="protein sequence ID" value="TCT19670.1"/>
    <property type="molecule type" value="Genomic_DNA"/>
</dbReference>
<dbReference type="GO" id="GO:0008081">
    <property type="term" value="F:phosphoric diester hydrolase activity"/>
    <property type="evidence" value="ECO:0007669"/>
    <property type="project" value="InterPro"/>
</dbReference>
<protein>
    <submittedName>
        <fullName evidence="2">Glycerophosphoryl diester phosphodiesterase</fullName>
    </submittedName>
</protein>
<dbReference type="PROSITE" id="PS51704">
    <property type="entry name" value="GP_PDE"/>
    <property type="match status" value="1"/>
</dbReference>
<dbReference type="InterPro" id="IPR017946">
    <property type="entry name" value="PLC-like_Pdiesterase_TIM-brl"/>
</dbReference>
<dbReference type="InterPro" id="IPR030395">
    <property type="entry name" value="GP_PDE_dom"/>
</dbReference>
<keyword evidence="3" id="KW-1185">Reference proteome</keyword>
<dbReference type="RefSeq" id="WP_132372419.1">
    <property type="nucleotide sequence ID" value="NZ_SMAN01000017.1"/>
</dbReference>
<dbReference type="CDD" id="cd08563">
    <property type="entry name" value="GDPD_TtGDE_like"/>
    <property type="match status" value="1"/>
</dbReference>
<dbReference type="PANTHER" id="PTHR46211:SF1">
    <property type="entry name" value="GLYCEROPHOSPHODIESTER PHOSPHODIESTERASE, CYTOPLASMIC"/>
    <property type="match status" value="1"/>
</dbReference>
<evidence type="ECO:0000313" key="2">
    <source>
        <dbReference type="EMBL" id="TCT19670.1"/>
    </source>
</evidence>
<name>A0A4R3MTB3_9BACI</name>
<evidence type="ECO:0000313" key="3">
    <source>
        <dbReference type="Proteomes" id="UP000294650"/>
    </source>
</evidence>
<dbReference type="GO" id="GO:0006629">
    <property type="term" value="P:lipid metabolic process"/>
    <property type="evidence" value="ECO:0007669"/>
    <property type="project" value="InterPro"/>
</dbReference>
<dbReference type="OrthoDB" id="384721at2"/>
<comment type="caution">
    <text evidence="2">The sequence shown here is derived from an EMBL/GenBank/DDBJ whole genome shotgun (WGS) entry which is preliminary data.</text>
</comment>
<dbReference type="Gene3D" id="3.20.20.190">
    <property type="entry name" value="Phosphatidylinositol (PI) phosphodiesterase"/>
    <property type="match status" value="1"/>
</dbReference>
<sequence>MEALIFAHRGSSKTHPENTMPAFQAALESGADGIELDVQLTKDHVPVVIHDLTVDRTTDGEGFVMNYTYKDIQSLDAGSWFDSTFEGIRIPSLEEVMKWIKGTHLKLNIELKNGYPRFPELEEKVIALIRQFEMEERVILSSFNHYSLVETKRLAPELETAVLFMEGLYEPWDYAEHIGARALHPYLPVAVPELIQVASSKNMPVRVFTVNGPEQMKQLLKAGCSIFTDDPETAVSIRRNWRDS</sequence>
<evidence type="ECO:0000259" key="1">
    <source>
        <dbReference type="PROSITE" id="PS51704"/>
    </source>
</evidence>
<organism evidence="2 3">
    <name type="scientific">Melghiribacillus thermohalophilus</name>
    <dbReference type="NCBI Taxonomy" id="1324956"/>
    <lineage>
        <taxon>Bacteria</taxon>
        <taxon>Bacillati</taxon>
        <taxon>Bacillota</taxon>
        <taxon>Bacilli</taxon>
        <taxon>Bacillales</taxon>
        <taxon>Bacillaceae</taxon>
        <taxon>Melghiribacillus</taxon>
    </lineage>
</organism>
<gene>
    <name evidence="2" type="ORF">EDD68_11764</name>
</gene>
<dbReference type="Pfam" id="PF03009">
    <property type="entry name" value="GDPD"/>
    <property type="match status" value="1"/>
</dbReference>